<evidence type="ECO:0000259" key="7">
    <source>
        <dbReference type="Pfam" id="PF01292"/>
    </source>
</evidence>
<name>A0A229FTH2_9BURK</name>
<protein>
    <submittedName>
        <fullName evidence="8">Cytochrome B</fullName>
    </submittedName>
</protein>
<keyword evidence="3 6" id="KW-0812">Transmembrane</keyword>
<comment type="caution">
    <text evidence="8">The sequence shown here is derived from an EMBL/GenBank/DDBJ whole genome shotgun (WGS) entry which is preliminary data.</text>
</comment>
<reference evidence="8 9" key="1">
    <citation type="submission" date="2017-06" db="EMBL/GenBank/DDBJ databases">
        <title>Reclassification of a Polynucleobacter cosmopolitanus strain isolated from tropical Lake Victoria as Polynucleobacter victoriensis comb. nov.</title>
        <authorList>
            <person name="Hahn M.W."/>
        </authorList>
    </citation>
    <scope>NUCLEOTIDE SEQUENCE [LARGE SCALE GENOMIC DNA]</scope>
    <source>
        <strain evidence="8 9">MWH-MoIso2</strain>
    </source>
</reference>
<dbReference type="AlphaFoldDB" id="A0A229FTH2"/>
<feature type="transmembrane region" description="Helical" evidence="6">
    <location>
        <begin position="144"/>
        <end position="162"/>
    </location>
</feature>
<feature type="transmembrane region" description="Helical" evidence="6">
    <location>
        <begin position="41"/>
        <end position="60"/>
    </location>
</feature>
<comment type="subcellular location">
    <subcellularLocation>
        <location evidence="1">Cell membrane</location>
        <topology evidence="1">Multi-pass membrane protein</topology>
    </subcellularLocation>
</comment>
<evidence type="ECO:0000256" key="6">
    <source>
        <dbReference type="SAM" id="Phobius"/>
    </source>
</evidence>
<gene>
    <name evidence="8" type="ORF">AOC33_07760</name>
</gene>
<dbReference type="GO" id="GO:0009055">
    <property type="term" value="F:electron transfer activity"/>
    <property type="evidence" value="ECO:0007669"/>
    <property type="project" value="InterPro"/>
</dbReference>
<evidence type="ECO:0000256" key="2">
    <source>
        <dbReference type="ARBA" id="ARBA00022475"/>
    </source>
</evidence>
<keyword evidence="4 6" id="KW-1133">Transmembrane helix</keyword>
<dbReference type="PANTHER" id="PTHR30485">
    <property type="entry name" value="NI/FE-HYDROGENASE 1 B-TYPE CYTOCHROME SUBUNIT"/>
    <property type="match status" value="1"/>
</dbReference>
<dbReference type="InterPro" id="IPR011577">
    <property type="entry name" value="Cyt_b561_bac/Ni-Hgenase"/>
</dbReference>
<evidence type="ECO:0000313" key="8">
    <source>
        <dbReference type="EMBL" id="OXL15183.1"/>
    </source>
</evidence>
<keyword evidence="5 6" id="KW-0472">Membrane</keyword>
<dbReference type="PANTHER" id="PTHR30485:SF2">
    <property type="entry name" value="BLL0597 PROTEIN"/>
    <property type="match status" value="1"/>
</dbReference>
<dbReference type="GO" id="GO:0005886">
    <property type="term" value="C:plasma membrane"/>
    <property type="evidence" value="ECO:0007669"/>
    <property type="project" value="UniProtKB-SubCell"/>
</dbReference>
<keyword evidence="9" id="KW-1185">Reference proteome</keyword>
<feature type="domain" description="Cytochrome b561 bacterial/Ni-hydrogenase" evidence="7">
    <location>
        <begin position="6"/>
        <end position="175"/>
    </location>
</feature>
<evidence type="ECO:0000256" key="4">
    <source>
        <dbReference type="ARBA" id="ARBA00022989"/>
    </source>
</evidence>
<feature type="transmembrane region" description="Helical" evidence="6">
    <location>
        <begin position="12"/>
        <end position="35"/>
    </location>
</feature>
<sequence>MKIRIWDLPLRLFHWLLVMAVIGSFVSVKLGGNAMIWHGRFGYLVLALIAFRIVWGFVGTHHARFAQFIKSPKAILAYLKNPSETPGHSPVGAVSVLVLLGLFLAQALAGLFATDDIAFDGPLAKYVASAWVELLTSFHRWNEWVLLALVVVHVGAILYYKYAKRINLTSAMITGDKDWGDAASTAPLIQDDSKVRLKAMAILIAIAFIMYYFLR</sequence>
<evidence type="ECO:0000256" key="5">
    <source>
        <dbReference type="ARBA" id="ARBA00023136"/>
    </source>
</evidence>
<evidence type="ECO:0000256" key="1">
    <source>
        <dbReference type="ARBA" id="ARBA00004651"/>
    </source>
</evidence>
<dbReference type="OrthoDB" id="196472at2"/>
<dbReference type="Gene3D" id="1.20.950.20">
    <property type="entry name" value="Transmembrane di-heme cytochromes, Chain C"/>
    <property type="match status" value="1"/>
</dbReference>
<accession>A0A229FTH2</accession>
<dbReference type="Proteomes" id="UP000215188">
    <property type="component" value="Unassembled WGS sequence"/>
</dbReference>
<dbReference type="GO" id="GO:0022904">
    <property type="term" value="P:respiratory electron transport chain"/>
    <property type="evidence" value="ECO:0007669"/>
    <property type="project" value="InterPro"/>
</dbReference>
<feature type="transmembrane region" description="Helical" evidence="6">
    <location>
        <begin position="197"/>
        <end position="214"/>
    </location>
</feature>
<proteinExistence type="predicted"/>
<dbReference type="InterPro" id="IPR016174">
    <property type="entry name" value="Di-haem_cyt_TM"/>
</dbReference>
<keyword evidence="2" id="KW-1003">Cell membrane</keyword>
<dbReference type="InterPro" id="IPR051542">
    <property type="entry name" value="Hydrogenase_cytochrome"/>
</dbReference>
<evidence type="ECO:0000256" key="3">
    <source>
        <dbReference type="ARBA" id="ARBA00022692"/>
    </source>
</evidence>
<evidence type="ECO:0000313" key="9">
    <source>
        <dbReference type="Proteomes" id="UP000215188"/>
    </source>
</evidence>
<dbReference type="EMBL" id="NJGG01000002">
    <property type="protein sequence ID" value="OXL15183.1"/>
    <property type="molecule type" value="Genomic_DNA"/>
</dbReference>
<dbReference type="RefSeq" id="WP_089516413.1">
    <property type="nucleotide sequence ID" value="NZ_NJGG01000002.1"/>
</dbReference>
<feature type="transmembrane region" description="Helical" evidence="6">
    <location>
        <begin position="91"/>
        <end position="113"/>
    </location>
</feature>
<dbReference type="SUPFAM" id="SSF81342">
    <property type="entry name" value="Transmembrane di-heme cytochromes"/>
    <property type="match status" value="1"/>
</dbReference>
<dbReference type="GO" id="GO:0020037">
    <property type="term" value="F:heme binding"/>
    <property type="evidence" value="ECO:0007669"/>
    <property type="project" value="TreeGrafter"/>
</dbReference>
<dbReference type="Pfam" id="PF01292">
    <property type="entry name" value="Ni_hydr_CYTB"/>
    <property type="match status" value="1"/>
</dbReference>
<organism evidence="8 9">
    <name type="scientific">Polynucleobacter cosmopolitanus</name>
    <dbReference type="NCBI Taxonomy" id="351345"/>
    <lineage>
        <taxon>Bacteria</taxon>
        <taxon>Pseudomonadati</taxon>
        <taxon>Pseudomonadota</taxon>
        <taxon>Betaproteobacteria</taxon>
        <taxon>Burkholderiales</taxon>
        <taxon>Burkholderiaceae</taxon>
        <taxon>Polynucleobacter</taxon>
    </lineage>
</organism>